<keyword evidence="2" id="KW-0472">Membrane</keyword>
<accession>A0AAD6UUZ1</accession>
<feature type="compositionally biased region" description="Low complexity" evidence="1">
    <location>
        <begin position="97"/>
        <end position="111"/>
    </location>
</feature>
<organism evidence="3 4">
    <name type="scientific">Mycena pura</name>
    <dbReference type="NCBI Taxonomy" id="153505"/>
    <lineage>
        <taxon>Eukaryota</taxon>
        <taxon>Fungi</taxon>
        <taxon>Dikarya</taxon>
        <taxon>Basidiomycota</taxon>
        <taxon>Agaricomycotina</taxon>
        <taxon>Agaricomycetes</taxon>
        <taxon>Agaricomycetidae</taxon>
        <taxon>Agaricales</taxon>
        <taxon>Marasmiineae</taxon>
        <taxon>Mycenaceae</taxon>
        <taxon>Mycena</taxon>
    </lineage>
</organism>
<feature type="compositionally biased region" description="Polar residues" evidence="1">
    <location>
        <begin position="120"/>
        <end position="133"/>
    </location>
</feature>
<dbReference type="Proteomes" id="UP001219525">
    <property type="component" value="Unassembled WGS sequence"/>
</dbReference>
<feature type="compositionally biased region" description="Polar residues" evidence="1">
    <location>
        <begin position="29"/>
        <end position="60"/>
    </location>
</feature>
<keyword evidence="4" id="KW-1185">Reference proteome</keyword>
<feature type="compositionally biased region" description="Pro residues" evidence="1">
    <location>
        <begin position="156"/>
        <end position="166"/>
    </location>
</feature>
<keyword evidence="2" id="KW-0812">Transmembrane</keyword>
<feature type="transmembrane region" description="Helical" evidence="2">
    <location>
        <begin position="237"/>
        <end position="261"/>
    </location>
</feature>
<gene>
    <name evidence="3" type="ORF">GGX14DRAFT_676714</name>
</gene>
<dbReference type="EMBL" id="JARJCW010000090">
    <property type="protein sequence ID" value="KAJ7195485.1"/>
    <property type="molecule type" value="Genomic_DNA"/>
</dbReference>
<evidence type="ECO:0000256" key="1">
    <source>
        <dbReference type="SAM" id="MobiDB-lite"/>
    </source>
</evidence>
<proteinExistence type="predicted"/>
<protein>
    <submittedName>
        <fullName evidence="3">Uncharacterized protein</fullName>
    </submittedName>
</protein>
<evidence type="ECO:0000313" key="4">
    <source>
        <dbReference type="Proteomes" id="UP001219525"/>
    </source>
</evidence>
<feature type="compositionally biased region" description="Low complexity" evidence="1">
    <location>
        <begin position="68"/>
        <end position="85"/>
    </location>
</feature>
<reference evidence="3" key="1">
    <citation type="submission" date="2023-03" db="EMBL/GenBank/DDBJ databases">
        <title>Massive genome expansion in bonnet fungi (Mycena s.s.) driven by repeated elements and novel gene families across ecological guilds.</title>
        <authorList>
            <consortium name="Lawrence Berkeley National Laboratory"/>
            <person name="Harder C.B."/>
            <person name="Miyauchi S."/>
            <person name="Viragh M."/>
            <person name="Kuo A."/>
            <person name="Thoen E."/>
            <person name="Andreopoulos B."/>
            <person name="Lu D."/>
            <person name="Skrede I."/>
            <person name="Drula E."/>
            <person name="Henrissat B."/>
            <person name="Morin E."/>
            <person name="Kohler A."/>
            <person name="Barry K."/>
            <person name="LaButti K."/>
            <person name="Morin E."/>
            <person name="Salamov A."/>
            <person name="Lipzen A."/>
            <person name="Mereny Z."/>
            <person name="Hegedus B."/>
            <person name="Baldrian P."/>
            <person name="Stursova M."/>
            <person name="Weitz H."/>
            <person name="Taylor A."/>
            <person name="Grigoriev I.V."/>
            <person name="Nagy L.G."/>
            <person name="Martin F."/>
            <person name="Kauserud H."/>
        </authorList>
    </citation>
    <scope>NUCLEOTIDE SEQUENCE</scope>
    <source>
        <strain evidence="3">9144</strain>
    </source>
</reference>
<evidence type="ECO:0000256" key="2">
    <source>
        <dbReference type="SAM" id="Phobius"/>
    </source>
</evidence>
<comment type="caution">
    <text evidence="3">The sequence shown here is derived from an EMBL/GenBank/DDBJ whole genome shotgun (WGS) entry which is preliminary data.</text>
</comment>
<sequence>MSRPPQRLPLDENGYNPQPQQNGPPTIPLPSSLQRQYSQPQVLQRQRSGPDSQPQSQIALQRQRSRPEQQYQEQPPRTPRTPQTPVGLPSRPNQQAPPLQRQPSRPEQPSQDRPPRALQRQPSRPDQYYSESAQGPPMPEPYRYAEPMAPAFMHTPPQPSPKPFTQPIPTSDSQATLFSPPSRPYADPMLIRGNSNDELDKTDVFWRRFNASATQPDAEKSSWLERSQGKSSRWSRAVWIVGLIFVLLAAGGVGIGIFLSFRNNSETRPSAIGGAADITSGINGAATTAASATRTRAVTAGSLATSTFLHVAPTNTVP</sequence>
<name>A0AAD6UUZ1_9AGAR</name>
<feature type="compositionally biased region" description="Low complexity" evidence="1">
    <location>
        <begin position="13"/>
        <end position="24"/>
    </location>
</feature>
<dbReference type="AlphaFoldDB" id="A0AAD6UUZ1"/>
<keyword evidence="2" id="KW-1133">Transmembrane helix</keyword>
<feature type="region of interest" description="Disordered" evidence="1">
    <location>
        <begin position="1"/>
        <end position="183"/>
    </location>
</feature>
<evidence type="ECO:0000313" key="3">
    <source>
        <dbReference type="EMBL" id="KAJ7195485.1"/>
    </source>
</evidence>